<organism evidence="2 3">
    <name type="scientific">Candidatus Bacteroides pullicola</name>
    <dbReference type="NCBI Taxonomy" id="2838475"/>
    <lineage>
        <taxon>Bacteria</taxon>
        <taxon>Pseudomonadati</taxon>
        <taxon>Bacteroidota</taxon>
        <taxon>Bacteroidia</taxon>
        <taxon>Bacteroidales</taxon>
        <taxon>Bacteroidaceae</taxon>
        <taxon>Bacteroides</taxon>
    </lineage>
</organism>
<proteinExistence type="predicted"/>
<keyword evidence="1" id="KW-0812">Transmembrane</keyword>
<sequence>MEERHLNRARRFLQRRGITPQDLAGFSFMKRYTPVTERHSNENKYGPGLLTLHRKDGEDLVLTLHARHHPSSVVRYLIKEGVPFANLHTPTGQTALPDTATTYRRPSLYLFWHTILCLLAFCLGFYQAGIRGGTDGVIISLPLFALAVYWAYVLQTRFCYLSLDDKGLHVHSMGRVVTYPYEKLMKINFDFAREQQFTHVMEVLEKDCRYHLYYIGRVPRTQLPDICQHLRRAGIDATCSLNPEKRYYGDVYHRP</sequence>
<protein>
    <recommendedName>
        <fullName evidence="4">Transmembrane protein</fullName>
    </recommendedName>
</protein>
<evidence type="ECO:0008006" key="4">
    <source>
        <dbReference type="Google" id="ProtNLM"/>
    </source>
</evidence>
<gene>
    <name evidence="2" type="ORF">H9824_04805</name>
</gene>
<name>A0A9D1ZI72_9BACE</name>
<evidence type="ECO:0000256" key="1">
    <source>
        <dbReference type="SAM" id="Phobius"/>
    </source>
</evidence>
<evidence type="ECO:0000313" key="2">
    <source>
        <dbReference type="EMBL" id="HIY88009.1"/>
    </source>
</evidence>
<keyword evidence="1" id="KW-1133">Transmembrane helix</keyword>
<dbReference type="AlphaFoldDB" id="A0A9D1ZI72"/>
<evidence type="ECO:0000313" key="3">
    <source>
        <dbReference type="Proteomes" id="UP000886851"/>
    </source>
</evidence>
<reference evidence="2" key="1">
    <citation type="journal article" date="2021" name="PeerJ">
        <title>Extensive microbial diversity within the chicken gut microbiome revealed by metagenomics and culture.</title>
        <authorList>
            <person name="Gilroy R."/>
            <person name="Ravi A."/>
            <person name="Getino M."/>
            <person name="Pursley I."/>
            <person name="Horton D.L."/>
            <person name="Alikhan N.F."/>
            <person name="Baker D."/>
            <person name="Gharbi K."/>
            <person name="Hall N."/>
            <person name="Watson M."/>
            <person name="Adriaenssens E.M."/>
            <person name="Foster-Nyarko E."/>
            <person name="Jarju S."/>
            <person name="Secka A."/>
            <person name="Antonio M."/>
            <person name="Oren A."/>
            <person name="Chaudhuri R.R."/>
            <person name="La Ragione R."/>
            <person name="Hildebrand F."/>
            <person name="Pallen M.J."/>
        </authorList>
    </citation>
    <scope>NUCLEOTIDE SEQUENCE</scope>
    <source>
        <strain evidence="2">Gambia2-208</strain>
    </source>
</reference>
<dbReference type="EMBL" id="DXCV01000036">
    <property type="protein sequence ID" value="HIY88009.1"/>
    <property type="molecule type" value="Genomic_DNA"/>
</dbReference>
<reference evidence="2" key="2">
    <citation type="submission" date="2021-04" db="EMBL/GenBank/DDBJ databases">
        <authorList>
            <person name="Gilroy R."/>
        </authorList>
    </citation>
    <scope>NUCLEOTIDE SEQUENCE</scope>
    <source>
        <strain evidence="2">Gambia2-208</strain>
    </source>
</reference>
<keyword evidence="1" id="KW-0472">Membrane</keyword>
<feature type="transmembrane region" description="Helical" evidence="1">
    <location>
        <begin position="136"/>
        <end position="154"/>
    </location>
</feature>
<feature type="transmembrane region" description="Helical" evidence="1">
    <location>
        <begin position="109"/>
        <end position="130"/>
    </location>
</feature>
<comment type="caution">
    <text evidence="2">The sequence shown here is derived from an EMBL/GenBank/DDBJ whole genome shotgun (WGS) entry which is preliminary data.</text>
</comment>
<dbReference type="Proteomes" id="UP000886851">
    <property type="component" value="Unassembled WGS sequence"/>
</dbReference>
<accession>A0A9D1ZI72</accession>